<comment type="caution">
    <text evidence="2">The sequence shown here is derived from an EMBL/GenBank/DDBJ whole genome shotgun (WGS) entry which is preliminary data.</text>
</comment>
<gene>
    <name evidence="2" type="ORF">IAD03_00250</name>
</gene>
<protein>
    <submittedName>
        <fullName evidence="2">EAL domain-containing protein</fullName>
    </submittedName>
</protein>
<accession>A0A9D1FQ32</accession>
<dbReference type="Proteomes" id="UP000824141">
    <property type="component" value="Unassembled WGS sequence"/>
</dbReference>
<dbReference type="Pfam" id="PF00563">
    <property type="entry name" value="EAL"/>
    <property type="match status" value="1"/>
</dbReference>
<evidence type="ECO:0000313" key="2">
    <source>
        <dbReference type="EMBL" id="HIS77779.1"/>
    </source>
</evidence>
<reference evidence="2" key="2">
    <citation type="journal article" date="2021" name="PeerJ">
        <title>Extensive microbial diversity within the chicken gut microbiome revealed by metagenomics and culture.</title>
        <authorList>
            <person name="Gilroy R."/>
            <person name="Ravi A."/>
            <person name="Getino M."/>
            <person name="Pursley I."/>
            <person name="Horton D.L."/>
            <person name="Alikhan N.F."/>
            <person name="Baker D."/>
            <person name="Gharbi K."/>
            <person name="Hall N."/>
            <person name="Watson M."/>
            <person name="Adriaenssens E.M."/>
            <person name="Foster-Nyarko E."/>
            <person name="Jarju S."/>
            <person name="Secka A."/>
            <person name="Antonio M."/>
            <person name="Oren A."/>
            <person name="Chaudhuri R.R."/>
            <person name="La Ragione R."/>
            <person name="Hildebrand F."/>
            <person name="Pallen M.J."/>
        </authorList>
    </citation>
    <scope>NUCLEOTIDE SEQUENCE</scope>
    <source>
        <strain evidence="2">6086</strain>
    </source>
</reference>
<sequence>TGALRALDLHVLNQTLAVMERWWKQGLKNIPISVNFSRFTLFNTSTSGSVLALLSRFPSIPPKLLEIEITESAGDVESRSLEQAMDKLRPFGLRFALDDFGSRYANLSIFTNIPFDSVKLDRSLIRELSYNTVGRTLVGDIVRICTKQGMLCVAEGVETQAQVDVLLGEGCSYAQGFFYDRPMPIRDFEQKYLRQKDVKETLL</sequence>
<name>A0A9D1FQ32_9FIRM</name>
<dbReference type="GO" id="GO:0071111">
    <property type="term" value="F:cyclic-guanylate-specific phosphodiesterase activity"/>
    <property type="evidence" value="ECO:0007669"/>
    <property type="project" value="InterPro"/>
</dbReference>
<dbReference type="SUPFAM" id="SSF141868">
    <property type="entry name" value="EAL domain-like"/>
    <property type="match status" value="1"/>
</dbReference>
<dbReference type="PANTHER" id="PTHR33121">
    <property type="entry name" value="CYCLIC DI-GMP PHOSPHODIESTERASE PDEF"/>
    <property type="match status" value="1"/>
</dbReference>
<dbReference type="Gene3D" id="3.20.20.450">
    <property type="entry name" value="EAL domain"/>
    <property type="match status" value="1"/>
</dbReference>
<feature type="domain" description="EAL" evidence="1">
    <location>
        <begin position="1"/>
        <end position="196"/>
    </location>
</feature>
<reference evidence="2" key="1">
    <citation type="submission" date="2020-10" db="EMBL/GenBank/DDBJ databases">
        <authorList>
            <person name="Gilroy R."/>
        </authorList>
    </citation>
    <scope>NUCLEOTIDE SEQUENCE</scope>
    <source>
        <strain evidence="2">6086</strain>
    </source>
</reference>
<proteinExistence type="predicted"/>
<dbReference type="PANTHER" id="PTHR33121:SF70">
    <property type="entry name" value="SIGNALING PROTEIN YKOW"/>
    <property type="match status" value="1"/>
</dbReference>
<dbReference type="AlphaFoldDB" id="A0A9D1FQ32"/>
<dbReference type="InterPro" id="IPR035919">
    <property type="entry name" value="EAL_sf"/>
</dbReference>
<dbReference type="SMART" id="SM00052">
    <property type="entry name" value="EAL"/>
    <property type="match status" value="1"/>
</dbReference>
<evidence type="ECO:0000313" key="3">
    <source>
        <dbReference type="Proteomes" id="UP000824141"/>
    </source>
</evidence>
<organism evidence="2 3">
    <name type="scientific">Candidatus Caccousia stercoris</name>
    <dbReference type="NCBI Taxonomy" id="2840723"/>
    <lineage>
        <taxon>Bacteria</taxon>
        <taxon>Bacillati</taxon>
        <taxon>Bacillota</taxon>
        <taxon>Clostridia</taxon>
        <taxon>Eubacteriales</taxon>
        <taxon>Oscillospiraceae</taxon>
        <taxon>Oscillospiraceae incertae sedis</taxon>
        <taxon>Candidatus Caccousia</taxon>
    </lineage>
</organism>
<evidence type="ECO:0000259" key="1">
    <source>
        <dbReference type="PROSITE" id="PS50883"/>
    </source>
</evidence>
<dbReference type="InterPro" id="IPR050706">
    <property type="entry name" value="Cyclic-di-GMP_PDE-like"/>
</dbReference>
<dbReference type="PROSITE" id="PS50883">
    <property type="entry name" value="EAL"/>
    <property type="match status" value="1"/>
</dbReference>
<dbReference type="InterPro" id="IPR001633">
    <property type="entry name" value="EAL_dom"/>
</dbReference>
<feature type="non-terminal residue" evidence="2">
    <location>
        <position position="1"/>
    </location>
</feature>
<dbReference type="CDD" id="cd01948">
    <property type="entry name" value="EAL"/>
    <property type="match status" value="1"/>
</dbReference>
<dbReference type="EMBL" id="DVJM01000005">
    <property type="protein sequence ID" value="HIS77779.1"/>
    <property type="molecule type" value="Genomic_DNA"/>
</dbReference>